<proteinExistence type="predicted"/>
<name>A0A1I0GKF5_9GAMM</name>
<dbReference type="AlphaFoldDB" id="A0A1I0GKF5"/>
<dbReference type="Pfam" id="PF07237">
    <property type="entry name" value="DUF1428"/>
    <property type="match status" value="1"/>
</dbReference>
<dbReference type="Gene3D" id="3.30.70.100">
    <property type="match status" value="1"/>
</dbReference>
<organism evidence="1 2">
    <name type="scientific">Marinobacter segnicrescens</name>
    <dbReference type="NCBI Taxonomy" id="430453"/>
    <lineage>
        <taxon>Bacteria</taxon>
        <taxon>Pseudomonadati</taxon>
        <taxon>Pseudomonadota</taxon>
        <taxon>Gammaproteobacteria</taxon>
        <taxon>Pseudomonadales</taxon>
        <taxon>Marinobacteraceae</taxon>
        <taxon>Marinobacter</taxon>
    </lineage>
</organism>
<evidence type="ECO:0000313" key="1">
    <source>
        <dbReference type="EMBL" id="SET71424.1"/>
    </source>
</evidence>
<dbReference type="InterPro" id="IPR009874">
    <property type="entry name" value="DUF1428"/>
</dbReference>
<dbReference type="EMBL" id="FOHZ01000019">
    <property type="protein sequence ID" value="SET71424.1"/>
    <property type="molecule type" value="Genomic_DNA"/>
</dbReference>
<reference evidence="2" key="1">
    <citation type="submission" date="2016-10" db="EMBL/GenBank/DDBJ databases">
        <authorList>
            <person name="Varghese N."/>
            <person name="Submissions S."/>
        </authorList>
    </citation>
    <scope>NUCLEOTIDE SEQUENCE [LARGE SCALE GENOMIC DNA]</scope>
    <source>
        <strain evidence="2">CGMCC 1.6489</strain>
    </source>
</reference>
<evidence type="ECO:0000313" key="2">
    <source>
        <dbReference type="Proteomes" id="UP000198762"/>
    </source>
</evidence>
<dbReference type="SUPFAM" id="SSF54909">
    <property type="entry name" value="Dimeric alpha+beta barrel"/>
    <property type="match status" value="1"/>
</dbReference>
<gene>
    <name evidence="1" type="ORF">SAMN04487962_11911</name>
</gene>
<accession>A0A1I0GKF5</accession>
<dbReference type="InterPro" id="IPR011008">
    <property type="entry name" value="Dimeric_a/b-barrel"/>
</dbReference>
<sequence>MSYIDGFVAAVPTANREKYVRHASDAGVVFREYGATEFVECWGDDVPDGEVTSFPMAVKCKPEETVVFSWIVWPDKATRDRGMQQVMEDPRLQPDTNPMPFDGKRLIYGGFEVVVQQKASPRCVPLVILRPFKSCLPGAILKVISCPGRWEVLGNMSCSRAL</sequence>
<dbReference type="Proteomes" id="UP000198762">
    <property type="component" value="Unassembled WGS sequence"/>
</dbReference>
<keyword evidence="2" id="KW-1185">Reference proteome</keyword>
<dbReference type="OrthoDB" id="9792392at2"/>
<protein>
    <submittedName>
        <fullName evidence="1">Uncharacterized conserved protein YbaA, DUF1428 family</fullName>
    </submittedName>
</protein>
<dbReference type="STRING" id="430453.SAMN04487962_11911"/>